<dbReference type="EMBL" id="KM982401">
    <property type="protein sequence ID" value="AKI78915.1"/>
    <property type="molecule type" value="Genomic_DNA"/>
</dbReference>
<evidence type="ECO:0000313" key="2">
    <source>
        <dbReference type="Proteomes" id="UP000241474"/>
    </source>
</evidence>
<dbReference type="InterPro" id="IPR037151">
    <property type="entry name" value="AlkB-like_sf"/>
</dbReference>
<evidence type="ECO:0008006" key="3">
    <source>
        <dbReference type="Google" id="ProtNLM"/>
    </source>
</evidence>
<accession>A0A0G2XZZ8</accession>
<sequence>MAEIKETITITFCDCAENHVGMQQLGKLSKKGFSLDDLIKIKEWYSDRGLSTELFDLNWPLESLELEPDKKAYFLVIRKGTNLHTNSDELMNQLRNLEWDSKAFMYGRVVNKKARYNLCFGNINQKPNYQQTKGRVYKFTDIQLLDQVKNSLEEVTGINSLVAEGNYYYDVNKCGIGFHGDSERRLVIGIRLGSTLQLEYQWYQYSNPVGERMTIELNNGDIYFMSEKAVGTDWKKKNIPTLRHATGCDKFVK</sequence>
<reference evidence="1 2" key="1">
    <citation type="submission" date="2014-10" db="EMBL/GenBank/DDBJ databases">
        <title>Pan-genome analysis of Brazilian lineage A amoebal mimiviruses.</title>
        <authorList>
            <person name="Assis F.L."/>
            <person name="Abrahao J.S."/>
            <person name="Kroon E.G."/>
            <person name="Dornas F.P."/>
            <person name="Andrade K.R."/>
            <person name="Borato P.V.M."/>
            <person name="Pilotto M.R."/>
            <person name="Benamar S."/>
            <person name="LaScola B."/>
            <person name="Colson P."/>
        </authorList>
    </citation>
    <scope>NUCLEOTIDE SEQUENCE [LARGE SCALE GENOMIC DNA]</scope>
    <source>
        <strain evidence="1 2">Oyster</strain>
    </source>
</reference>
<proteinExistence type="predicted"/>
<protein>
    <recommendedName>
        <fullName evidence="3">2OG-Fe(II) oxygenase</fullName>
    </recommendedName>
</protein>
<name>A0A0G2XZZ8_MIMIV</name>
<organism evidence="1 2">
    <name type="scientific">Acanthamoeba polyphaga mimivirus</name>
    <name type="common">APMV</name>
    <dbReference type="NCBI Taxonomy" id="212035"/>
    <lineage>
        <taxon>Viruses</taxon>
        <taxon>Varidnaviria</taxon>
        <taxon>Bamfordvirae</taxon>
        <taxon>Nucleocytoviricota</taxon>
        <taxon>Megaviricetes</taxon>
        <taxon>Imitervirales</taxon>
        <taxon>Mimiviridae</taxon>
        <taxon>Megamimivirinae</taxon>
        <taxon>Mimivirus</taxon>
        <taxon>Mimivirus bradfordmassiliense</taxon>
    </lineage>
</organism>
<dbReference type="SUPFAM" id="SSF51197">
    <property type="entry name" value="Clavaminate synthase-like"/>
    <property type="match status" value="1"/>
</dbReference>
<organismHost>
    <name type="scientific">Acanthamoeba polyphaga</name>
    <name type="common">Amoeba</name>
    <dbReference type="NCBI Taxonomy" id="5757"/>
</organismHost>
<evidence type="ECO:0000313" key="1">
    <source>
        <dbReference type="EMBL" id="AKI78915.1"/>
    </source>
</evidence>
<dbReference type="Proteomes" id="UP000241474">
    <property type="component" value="Segment"/>
</dbReference>
<dbReference type="Gene3D" id="2.60.120.590">
    <property type="entry name" value="Alpha-ketoglutarate-dependent dioxygenase AlkB-like"/>
    <property type="match status" value="1"/>
</dbReference>